<dbReference type="EMBL" id="FMZW01000007">
    <property type="protein sequence ID" value="SDD07837.1"/>
    <property type="molecule type" value="Genomic_DNA"/>
</dbReference>
<gene>
    <name evidence="1" type="ORF">SAMN05216337_1007118</name>
</gene>
<evidence type="ECO:0000313" key="2">
    <source>
        <dbReference type="Proteomes" id="UP000199245"/>
    </source>
</evidence>
<protein>
    <submittedName>
        <fullName evidence="1">Uncharacterized protein</fullName>
    </submittedName>
</protein>
<sequence length="33" mass="3703">MIDDVPAELVEARADLVRAPRPEQWVPTWLAAS</sequence>
<dbReference type="AlphaFoldDB" id="A0A1G6RV43"/>
<dbReference type="Proteomes" id="UP000199245">
    <property type="component" value="Unassembled WGS sequence"/>
</dbReference>
<reference evidence="1 2" key="1">
    <citation type="submission" date="2016-10" db="EMBL/GenBank/DDBJ databases">
        <authorList>
            <person name="de Groot N.N."/>
        </authorList>
    </citation>
    <scope>NUCLEOTIDE SEQUENCE [LARGE SCALE GENOMIC DNA]</scope>
    <source>
        <strain evidence="1 2">R5</strain>
    </source>
</reference>
<evidence type="ECO:0000313" key="1">
    <source>
        <dbReference type="EMBL" id="SDD07837.1"/>
    </source>
</evidence>
<proteinExistence type="predicted"/>
<accession>A0A1G6RV43</accession>
<organism evidence="1 2">
    <name type="scientific">Bradyrhizobium brasilense</name>
    <dbReference type="NCBI Taxonomy" id="1419277"/>
    <lineage>
        <taxon>Bacteria</taxon>
        <taxon>Pseudomonadati</taxon>
        <taxon>Pseudomonadota</taxon>
        <taxon>Alphaproteobacteria</taxon>
        <taxon>Hyphomicrobiales</taxon>
        <taxon>Nitrobacteraceae</taxon>
        <taxon>Bradyrhizobium</taxon>
    </lineage>
</organism>
<name>A0A1G6RV43_9BRAD</name>